<dbReference type="RefSeq" id="WP_245597807.1">
    <property type="nucleotide sequence ID" value="NZ_BSOR01000006.1"/>
</dbReference>
<reference evidence="8" key="1">
    <citation type="journal article" date="2019" name="Int. J. Syst. Evol. Microbiol.">
        <title>The Global Catalogue of Microorganisms (GCM) 10K type strain sequencing project: providing services to taxonomists for standard genome sequencing and annotation.</title>
        <authorList>
            <consortium name="The Broad Institute Genomics Platform"/>
            <consortium name="The Broad Institute Genome Sequencing Center for Infectious Disease"/>
            <person name="Wu L."/>
            <person name="Ma J."/>
        </authorList>
    </citation>
    <scope>NUCLEOTIDE SEQUENCE [LARGE SCALE GENOMIC DNA]</scope>
    <source>
        <strain evidence="8">NBRC 100033</strain>
    </source>
</reference>
<feature type="transmembrane region" description="Helical" evidence="6">
    <location>
        <begin position="87"/>
        <end position="109"/>
    </location>
</feature>
<feature type="transmembrane region" description="Helical" evidence="6">
    <location>
        <begin position="378"/>
        <end position="397"/>
    </location>
</feature>
<feature type="transmembrane region" description="Helical" evidence="6">
    <location>
        <begin position="403"/>
        <end position="426"/>
    </location>
</feature>
<keyword evidence="3 6" id="KW-0812">Transmembrane</keyword>
<dbReference type="InterPro" id="IPR044644">
    <property type="entry name" value="DinF-like"/>
</dbReference>
<feature type="transmembrane region" description="Helical" evidence="6">
    <location>
        <begin position="42"/>
        <end position="66"/>
    </location>
</feature>
<feature type="transmembrane region" description="Helical" evidence="6">
    <location>
        <begin position="187"/>
        <end position="208"/>
    </location>
</feature>
<evidence type="ECO:0000313" key="7">
    <source>
        <dbReference type="EMBL" id="GLR62823.1"/>
    </source>
</evidence>
<keyword evidence="5 6" id="KW-0472">Membrane</keyword>
<evidence type="ECO:0000256" key="2">
    <source>
        <dbReference type="ARBA" id="ARBA00010199"/>
    </source>
</evidence>
<evidence type="ECO:0000256" key="4">
    <source>
        <dbReference type="ARBA" id="ARBA00022989"/>
    </source>
</evidence>
<accession>A0ABQ5ZXW2</accession>
<dbReference type="PANTHER" id="PTHR42893">
    <property type="entry name" value="PROTEIN DETOXIFICATION 44, CHLOROPLASTIC-RELATED"/>
    <property type="match status" value="1"/>
</dbReference>
<keyword evidence="4 6" id="KW-1133">Transmembrane helix</keyword>
<evidence type="ECO:0000256" key="6">
    <source>
        <dbReference type="SAM" id="Phobius"/>
    </source>
</evidence>
<dbReference type="NCBIfam" id="TIGR00797">
    <property type="entry name" value="matE"/>
    <property type="match status" value="1"/>
</dbReference>
<comment type="subcellular location">
    <subcellularLocation>
        <location evidence="1">Membrane</location>
        <topology evidence="1">Multi-pass membrane protein</topology>
    </subcellularLocation>
</comment>
<evidence type="ECO:0000313" key="8">
    <source>
        <dbReference type="Proteomes" id="UP001156682"/>
    </source>
</evidence>
<protein>
    <submittedName>
        <fullName evidence="7">MATE family efflux transporter</fullName>
    </submittedName>
</protein>
<dbReference type="Proteomes" id="UP001156682">
    <property type="component" value="Unassembled WGS sequence"/>
</dbReference>
<keyword evidence="8" id="KW-1185">Reference proteome</keyword>
<dbReference type="Pfam" id="PF01554">
    <property type="entry name" value="MatE"/>
    <property type="match status" value="2"/>
</dbReference>
<sequence length="442" mass="48229">MKLPIKTRPLFRQAWPILLSNCSIPLLGLVDTAVLGHLPDGRFLAAVALGAVVFSFLYWGFGFLRMGTTGLVAQAFGRQDSAAMGRLIMQALYLALALGLALQLLRPVIPLMLSWLDGSPEASELATGYVAIRLWSAPAVLMQYVVLGVALGIARSQVVLVLLVLANTINILLDLSFVLGLGMTSNGVALASLIAEWVAALVGLYWLVKTCRELKIPLQRPPLSFKAMQTLIKVNADLFVRTLALLFALAFFTRQGATQGNTILAANAVLMQLIMLTSYMLDGFAQAVEGQFGAAFARSKKEALDVFNAGVLLSVATGFLLTLLLWLGGNQLIRLLTDLTEVRDLAALYLPWLWFVVPASIACYLLDGVFVGATWTAAMRNSLLVSLAGYLLAWWLLQGFNNHGLWAAFLIFNALRGISLGWVFYIKMKQNPYVGKLRIHKK</sequence>
<feature type="transmembrane region" description="Helical" evidence="6">
    <location>
        <begin position="347"/>
        <end position="366"/>
    </location>
</feature>
<name>A0ABQ5ZXW2_9GAMM</name>
<feature type="transmembrane region" description="Helical" evidence="6">
    <location>
        <begin position="129"/>
        <end position="151"/>
    </location>
</feature>
<dbReference type="PANTHER" id="PTHR42893:SF46">
    <property type="entry name" value="PROTEIN DETOXIFICATION 44, CHLOROPLASTIC"/>
    <property type="match status" value="1"/>
</dbReference>
<feature type="transmembrane region" description="Helical" evidence="6">
    <location>
        <begin position="263"/>
        <end position="285"/>
    </location>
</feature>
<evidence type="ECO:0000256" key="1">
    <source>
        <dbReference type="ARBA" id="ARBA00004141"/>
    </source>
</evidence>
<comment type="similarity">
    <text evidence="2">Belongs to the multi antimicrobial extrusion (MATE) (TC 2.A.66.1) family.</text>
</comment>
<feature type="transmembrane region" description="Helical" evidence="6">
    <location>
        <begin position="238"/>
        <end position="257"/>
    </location>
</feature>
<feature type="transmembrane region" description="Helical" evidence="6">
    <location>
        <begin position="158"/>
        <end position="181"/>
    </location>
</feature>
<feature type="transmembrane region" description="Helical" evidence="6">
    <location>
        <begin position="306"/>
        <end position="327"/>
    </location>
</feature>
<dbReference type="CDD" id="cd13136">
    <property type="entry name" value="MATE_DinF_like"/>
    <property type="match status" value="1"/>
</dbReference>
<evidence type="ECO:0000256" key="3">
    <source>
        <dbReference type="ARBA" id="ARBA00022692"/>
    </source>
</evidence>
<comment type="caution">
    <text evidence="7">The sequence shown here is derived from an EMBL/GenBank/DDBJ whole genome shotgun (WGS) entry which is preliminary data.</text>
</comment>
<dbReference type="InterPro" id="IPR002528">
    <property type="entry name" value="MATE_fam"/>
</dbReference>
<organism evidence="7 8">
    <name type="scientific">Marinospirillum insulare</name>
    <dbReference type="NCBI Taxonomy" id="217169"/>
    <lineage>
        <taxon>Bacteria</taxon>
        <taxon>Pseudomonadati</taxon>
        <taxon>Pseudomonadota</taxon>
        <taxon>Gammaproteobacteria</taxon>
        <taxon>Oceanospirillales</taxon>
        <taxon>Oceanospirillaceae</taxon>
        <taxon>Marinospirillum</taxon>
    </lineage>
</organism>
<evidence type="ECO:0000256" key="5">
    <source>
        <dbReference type="ARBA" id="ARBA00023136"/>
    </source>
</evidence>
<gene>
    <name evidence="7" type="primary">dinF</name>
    <name evidence="7" type="ORF">GCM10007878_02580</name>
</gene>
<dbReference type="EMBL" id="BSOR01000006">
    <property type="protein sequence ID" value="GLR62823.1"/>
    <property type="molecule type" value="Genomic_DNA"/>
</dbReference>
<proteinExistence type="inferred from homology"/>